<feature type="region of interest" description="Disordered" evidence="1">
    <location>
        <begin position="194"/>
        <end position="255"/>
    </location>
</feature>
<keyword evidence="3" id="KW-1185">Reference proteome</keyword>
<comment type="caution">
    <text evidence="2">The sequence shown here is derived from an EMBL/GenBank/DDBJ whole genome shotgun (WGS) entry which is preliminary data.</text>
</comment>
<protein>
    <submittedName>
        <fullName evidence="2">Uncharacterized protein</fullName>
    </submittedName>
</protein>
<evidence type="ECO:0000313" key="3">
    <source>
        <dbReference type="Proteomes" id="UP000709295"/>
    </source>
</evidence>
<accession>A0A8J5ISX8</accession>
<proteinExistence type="predicted"/>
<evidence type="ECO:0000313" key="2">
    <source>
        <dbReference type="EMBL" id="KAG6965876.1"/>
    </source>
</evidence>
<feature type="compositionally biased region" description="Low complexity" evidence="1">
    <location>
        <begin position="194"/>
        <end position="207"/>
    </location>
</feature>
<organism evidence="2 3">
    <name type="scientific">Phytophthora aleatoria</name>
    <dbReference type="NCBI Taxonomy" id="2496075"/>
    <lineage>
        <taxon>Eukaryota</taxon>
        <taxon>Sar</taxon>
        <taxon>Stramenopiles</taxon>
        <taxon>Oomycota</taxon>
        <taxon>Peronosporomycetes</taxon>
        <taxon>Peronosporales</taxon>
        <taxon>Peronosporaceae</taxon>
        <taxon>Phytophthora</taxon>
    </lineage>
</organism>
<dbReference type="AlphaFoldDB" id="A0A8J5ISX8"/>
<gene>
    <name evidence="2" type="ORF">JG688_00007012</name>
</gene>
<dbReference type="Proteomes" id="UP000709295">
    <property type="component" value="Unassembled WGS sequence"/>
</dbReference>
<reference evidence="2" key="1">
    <citation type="submission" date="2021-01" db="EMBL/GenBank/DDBJ databases">
        <title>Phytophthora aleatoria, a newly-described species from Pinus radiata is distinct from Phytophthora cactorum isolates based on comparative genomics.</title>
        <authorList>
            <person name="Mcdougal R."/>
            <person name="Panda P."/>
            <person name="Williams N."/>
            <person name="Studholme D.J."/>
        </authorList>
    </citation>
    <scope>NUCLEOTIDE SEQUENCE</scope>
    <source>
        <strain evidence="2">NZFS 4037</strain>
    </source>
</reference>
<name>A0A8J5ISX8_9STRA</name>
<evidence type="ECO:0000256" key="1">
    <source>
        <dbReference type="SAM" id="MobiDB-lite"/>
    </source>
</evidence>
<sequence>MPLRKMARQKKGGGHTSLLHKSYTVEWLKVPEHFNIIVGKTTSDRADGFGGAQTKLSGFGKMAEYVYASCITTFTDQGEPVPAKYTVMWDARTCQSRWTSYFKTYKTTKQLLDKLTGFRLNEDQTDDGKRLEDVVEEACPFFKVVDDLFGERQNIHPFSVHDSFSISSQQSTQSSGFPTSPLSFNLSQSTTIVPTATPTMSSTPSQSEEAAISEWGSPMRPPTTSAPRYEPAKVNNDDDTPHLPTGAEVESVTPASEWLCW</sequence>
<dbReference type="EMBL" id="JAENGY010000322">
    <property type="protein sequence ID" value="KAG6965876.1"/>
    <property type="molecule type" value="Genomic_DNA"/>
</dbReference>